<reference evidence="8" key="1">
    <citation type="journal article" date="2021" name="Proc. Natl. Acad. Sci. U.S.A.">
        <title>Three genomes in the algal genus Volvox reveal the fate of a haploid sex-determining region after a transition to homothallism.</title>
        <authorList>
            <person name="Yamamoto K."/>
            <person name="Hamaji T."/>
            <person name="Kawai-Toyooka H."/>
            <person name="Matsuzaki R."/>
            <person name="Takahashi F."/>
            <person name="Nishimura Y."/>
            <person name="Kawachi M."/>
            <person name="Noguchi H."/>
            <person name="Minakuchi Y."/>
            <person name="Umen J.G."/>
            <person name="Toyoda A."/>
            <person name="Nozaki H."/>
        </authorList>
    </citation>
    <scope>NUCLEOTIDE SEQUENCE</scope>
    <source>
        <strain evidence="8">NIES-3785</strain>
    </source>
</reference>
<evidence type="ECO:0000313" key="9">
    <source>
        <dbReference type="Proteomes" id="UP000722791"/>
    </source>
</evidence>
<comment type="subcellular location">
    <subcellularLocation>
        <location evidence="1">Membrane</location>
        <topology evidence="1">Multi-pass membrane protein</topology>
    </subcellularLocation>
</comment>
<feature type="compositionally biased region" description="Low complexity" evidence="5">
    <location>
        <begin position="1977"/>
        <end position="1993"/>
    </location>
</feature>
<feature type="compositionally biased region" description="Low complexity" evidence="5">
    <location>
        <begin position="2201"/>
        <end position="2212"/>
    </location>
</feature>
<feature type="transmembrane region" description="Helical" evidence="6">
    <location>
        <begin position="707"/>
        <end position="726"/>
    </location>
</feature>
<dbReference type="Gene3D" id="1.10.238.10">
    <property type="entry name" value="EF-hand"/>
    <property type="match status" value="1"/>
</dbReference>
<feature type="domain" description="Ion transport" evidence="7">
    <location>
        <begin position="1705"/>
        <end position="1935"/>
    </location>
</feature>
<feature type="region of interest" description="Disordered" evidence="5">
    <location>
        <begin position="992"/>
        <end position="1134"/>
    </location>
</feature>
<evidence type="ECO:0000256" key="6">
    <source>
        <dbReference type="SAM" id="Phobius"/>
    </source>
</evidence>
<keyword evidence="2 6" id="KW-0812">Transmembrane</keyword>
<organism evidence="8 9">
    <name type="scientific">Volvox reticuliferus</name>
    <dbReference type="NCBI Taxonomy" id="1737510"/>
    <lineage>
        <taxon>Eukaryota</taxon>
        <taxon>Viridiplantae</taxon>
        <taxon>Chlorophyta</taxon>
        <taxon>core chlorophytes</taxon>
        <taxon>Chlorophyceae</taxon>
        <taxon>CS clade</taxon>
        <taxon>Chlamydomonadales</taxon>
        <taxon>Volvocaceae</taxon>
        <taxon>Volvox</taxon>
    </lineage>
</organism>
<feature type="compositionally biased region" description="Low complexity" evidence="5">
    <location>
        <begin position="438"/>
        <end position="456"/>
    </location>
</feature>
<dbReference type="PANTHER" id="PTHR10037">
    <property type="entry name" value="VOLTAGE-GATED CATION CHANNEL CALCIUM AND SODIUM"/>
    <property type="match status" value="1"/>
</dbReference>
<feature type="transmembrane region" description="Helical" evidence="6">
    <location>
        <begin position="3120"/>
        <end position="3145"/>
    </location>
</feature>
<gene>
    <name evidence="8" type="ORF">Vretimale_7639</name>
</gene>
<feature type="region of interest" description="Disordered" evidence="5">
    <location>
        <begin position="1"/>
        <end position="52"/>
    </location>
</feature>
<dbReference type="Proteomes" id="UP000722791">
    <property type="component" value="Unassembled WGS sequence"/>
</dbReference>
<dbReference type="EMBL" id="BNCQ01000012">
    <property type="protein sequence ID" value="GIM02791.1"/>
    <property type="molecule type" value="Genomic_DNA"/>
</dbReference>
<accession>A0A8J4LMX9</accession>
<feature type="compositionally biased region" description="Low complexity" evidence="5">
    <location>
        <begin position="2366"/>
        <end position="2385"/>
    </location>
</feature>
<dbReference type="Gene3D" id="1.20.120.350">
    <property type="entry name" value="Voltage-gated potassium channels. Chain C"/>
    <property type="match status" value="4"/>
</dbReference>
<feature type="region of interest" description="Disordered" evidence="5">
    <location>
        <begin position="3895"/>
        <end position="3915"/>
    </location>
</feature>
<feature type="compositionally biased region" description="Basic and acidic residues" evidence="5">
    <location>
        <begin position="220"/>
        <end position="249"/>
    </location>
</feature>
<feature type="region of interest" description="Disordered" evidence="5">
    <location>
        <begin position="2285"/>
        <end position="2312"/>
    </location>
</feature>
<feature type="transmembrane region" description="Helical" evidence="6">
    <location>
        <begin position="3165"/>
        <end position="3194"/>
    </location>
</feature>
<feature type="transmembrane region" description="Helical" evidence="6">
    <location>
        <begin position="3286"/>
        <end position="3310"/>
    </location>
</feature>
<feature type="region of interest" description="Disordered" evidence="5">
    <location>
        <begin position="393"/>
        <end position="412"/>
    </location>
</feature>
<feature type="transmembrane region" description="Helical" evidence="6">
    <location>
        <begin position="3493"/>
        <end position="3518"/>
    </location>
</feature>
<evidence type="ECO:0000256" key="1">
    <source>
        <dbReference type="ARBA" id="ARBA00004141"/>
    </source>
</evidence>
<feature type="transmembrane region" description="Helical" evidence="6">
    <location>
        <begin position="3082"/>
        <end position="3100"/>
    </location>
</feature>
<feature type="compositionally biased region" description="Low complexity" evidence="5">
    <location>
        <begin position="1537"/>
        <end position="1552"/>
    </location>
</feature>
<feature type="region of interest" description="Disordered" evidence="5">
    <location>
        <begin position="2347"/>
        <end position="2385"/>
    </location>
</feature>
<feature type="compositionally biased region" description="Basic and acidic residues" evidence="5">
    <location>
        <begin position="1586"/>
        <end position="1602"/>
    </location>
</feature>
<feature type="transmembrane region" description="Helical" evidence="6">
    <location>
        <begin position="1866"/>
        <end position="1885"/>
    </location>
</feature>
<feature type="compositionally biased region" description="Basic and acidic residues" evidence="5">
    <location>
        <begin position="595"/>
        <end position="604"/>
    </location>
</feature>
<feature type="transmembrane region" description="Helical" evidence="6">
    <location>
        <begin position="3437"/>
        <end position="3456"/>
    </location>
</feature>
<feature type="region of interest" description="Disordered" evidence="5">
    <location>
        <begin position="2987"/>
        <end position="3008"/>
    </location>
</feature>
<feature type="compositionally biased region" description="Gly residues" evidence="5">
    <location>
        <begin position="2868"/>
        <end position="2879"/>
    </location>
</feature>
<feature type="region of interest" description="Disordered" evidence="5">
    <location>
        <begin position="438"/>
        <end position="556"/>
    </location>
</feature>
<dbReference type="GO" id="GO:0001518">
    <property type="term" value="C:voltage-gated sodium channel complex"/>
    <property type="evidence" value="ECO:0007669"/>
    <property type="project" value="TreeGrafter"/>
</dbReference>
<feature type="region of interest" description="Disordered" evidence="5">
    <location>
        <begin position="2535"/>
        <end position="2628"/>
    </location>
</feature>
<feature type="transmembrane region" description="Helical" evidence="6">
    <location>
        <begin position="1775"/>
        <end position="1802"/>
    </location>
</feature>
<feature type="transmembrane region" description="Helical" evidence="6">
    <location>
        <begin position="677"/>
        <end position="695"/>
    </location>
</feature>
<dbReference type="Gene3D" id="1.10.287.70">
    <property type="match status" value="4"/>
</dbReference>
<feature type="region of interest" description="Disordered" evidence="5">
    <location>
        <begin position="1977"/>
        <end position="2010"/>
    </location>
</feature>
<feature type="compositionally biased region" description="Polar residues" evidence="5">
    <location>
        <begin position="1553"/>
        <end position="1572"/>
    </location>
</feature>
<feature type="compositionally biased region" description="Low complexity" evidence="5">
    <location>
        <begin position="1613"/>
        <end position="1631"/>
    </location>
</feature>
<dbReference type="InterPro" id="IPR043203">
    <property type="entry name" value="VGCC_Ca_Na"/>
</dbReference>
<feature type="region of interest" description="Disordered" evidence="5">
    <location>
        <begin position="2112"/>
        <end position="2250"/>
    </location>
</feature>
<feature type="region of interest" description="Disordered" evidence="5">
    <location>
        <begin position="1161"/>
        <end position="1202"/>
    </location>
</feature>
<feature type="transmembrane region" description="Helical" evidence="6">
    <location>
        <begin position="746"/>
        <end position="766"/>
    </location>
</feature>
<dbReference type="PANTHER" id="PTHR10037:SF62">
    <property type="entry name" value="SODIUM CHANNEL PROTEIN 60E"/>
    <property type="match status" value="1"/>
</dbReference>
<dbReference type="Pfam" id="PF00520">
    <property type="entry name" value="Ion_trans"/>
    <property type="match status" value="4"/>
</dbReference>
<feature type="domain" description="Ion transport" evidence="7">
    <location>
        <begin position="3368"/>
        <end position="3617"/>
    </location>
</feature>
<evidence type="ECO:0000256" key="3">
    <source>
        <dbReference type="ARBA" id="ARBA00022989"/>
    </source>
</evidence>
<feature type="transmembrane region" description="Helical" evidence="6">
    <location>
        <begin position="3583"/>
        <end position="3607"/>
    </location>
</feature>
<feature type="compositionally biased region" description="Gly residues" evidence="5">
    <location>
        <begin position="2176"/>
        <end position="2185"/>
    </location>
</feature>
<feature type="region of interest" description="Disordered" evidence="5">
    <location>
        <begin position="2866"/>
        <end position="2965"/>
    </location>
</feature>
<feature type="domain" description="Ion transport" evidence="7">
    <location>
        <begin position="3048"/>
        <end position="3317"/>
    </location>
</feature>
<proteinExistence type="predicted"/>
<dbReference type="InterPro" id="IPR005821">
    <property type="entry name" value="Ion_trans_dom"/>
</dbReference>
<feature type="region of interest" description="Disordered" evidence="5">
    <location>
        <begin position="2663"/>
        <end position="2772"/>
    </location>
</feature>
<evidence type="ECO:0000256" key="4">
    <source>
        <dbReference type="ARBA" id="ARBA00023136"/>
    </source>
</evidence>
<feature type="transmembrane region" description="Helical" evidence="6">
    <location>
        <begin position="1740"/>
        <end position="1763"/>
    </location>
</feature>
<protein>
    <recommendedName>
        <fullName evidence="7">Ion transport domain-containing protein</fullName>
    </recommendedName>
</protein>
<feature type="domain" description="Ion transport" evidence="7">
    <location>
        <begin position="675"/>
        <end position="937"/>
    </location>
</feature>
<dbReference type="FunFam" id="1.20.120.350:FF:000095">
    <property type="entry name" value="Voltage-gated Ca2+ channel, alpha subunit"/>
    <property type="match status" value="2"/>
</dbReference>
<evidence type="ECO:0000256" key="5">
    <source>
        <dbReference type="SAM" id="MobiDB-lite"/>
    </source>
</evidence>
<feature type="transmembrane region" description="Helical" evidence="6">
    <location>
        <begin position="1906"/>
        <end position="1927"/>
    </location>
</feature>
<feature type="transmembrane region" description="Helical" evidence="6">
    <location>
        <begin position="1823"/>
        <end position="1846"/>
    </location>
</feature>
<feature type="compositionally biased region" description="Low complexity" evidence="5">
    <location>
        <begin position="496"/>
        <end position="507"/>
    </location>
</feature>
<keyword evidence="4 6" id="KW-0472">Membrane</keyword>
<feature type="compositionally biased region" description="Polar residues" evidence="5">
    <location>
        <begin position="250"/>
        <end position="262"/>
    </location>
</feature>
<feature type="transmembrane region" description="Helical" evidence="6">
    <location>
        <begin position="878"/>
        <end position="897"/>
    </location>
</feature>
<feature type="region of interest" description="Disordered" evidence="5">
    <location>
        <begin position="111"/>
        <end position="277"/>
    </location>
</feature>
<feature type="transmembrane region" description="Helical" evidence="6">
    <location>
        <begin position="787"/>
        <end position="815"/>
    </location>
</feature>
<name>A0A8J4LMX9_9CHLO</name>
<keyword evidence="3 6" id="KW-1133">Transmembrane helix</keyword>
<feature type="compositionally biased region" description="Low complexity" evidence="5">
    <location>
        <begin position="207"/>
        <end position="217"/>
    </location>
</feature>
<feature type="transmembrane region" description="Helical" evidence="6">
    <location>
        <begin position="1706"/>
        <end position="1728"/>
    </location>
</feature>
<feature type="transmembrane region" description="Helical" evidence="6">
    <location>
        <begin position="3402"/>
        <end position="3425"/>
    </location>
</feature>
<dbReference type="InterPro" id="IPR027359">
    <property type="entry name" value="Volt_channel_dom_sf"/>
</dbReference>
<feature type="region of interest" description="Disordered" evidence="5">
    <location>
        <begin position="595"/>
        <end position="628"/>
    </location>
</feature>
<feature type="transmembrane region" description="Helical" evidence="6">
    <location>
        <begin position="3372"/>
        <end position="3390"/>
    </location>
</feature>
<sequence>MAHESPPRHVHKGVSSMPQDATGYCSRQGAGQGRWPQRGGDGYPDPAARAGRASQLFEALRAENPDVDEEELLSGPGYQERQWRFLQERSQQKVMERLERRADTGALTGLRVGGYRVGPGVSDADGLVAPGGRASLEHRRSLDRHSFEGIRRSHEQQRGSRELQRSSQEHQRRSRELQRSSQEYQRRSRELQRSSQEYQRRSRELQRSSQEQQQQQRNSTELRRNSQERQRRSSELQRRSLDRQRRSTESVRNSCDGPNSHTMHGPSAAVSGIDPPDNSWTVTHRRRGGASLEVLLPPQLAQQPPSYSGYQKADAVGCQPQLPDGSGMLAAQACAADDFSGLRFRHADADGPCGRPAALWTATAGQTGGKIGFRPSAAQAIRDANSADNRPVMEVTQGSGSRGEAPTVGQKGDCQLAPQSAIADDDLLAATSALAAVEGASSSQNGPQAQAQPAAARMEEEEIGAGEDGIRRWRQEPPRAASLRGDAMSAATAVRSPSSSTPWPQWPNDMVDPDIRTEGQDGPESGDAGGHSRGTAKGRVRDLEQPEVFGRGPGDAVIPRMLSDEAFRLPTTSAGGAAAALAALGLVEVQPLSDHIQRDDDRLPRPPGPLSPSRGLQRTSRPEEEVSAGVGIGQHVISDRTMTNETMATYEEFGDLSQYSLLRRWSIRLCANPDFEMVVTAIIFANCVTLCLFDPRQEEHDGLNGKLFWAELAFNICFSIEMVLRIVSMGSLWAYIRRPWNQFDCFMVVAGYTVFVPGNSSAVNAIRALRALRPLRTITRFESLRGVIVCFLEAIPLLASVGGLLFFFIFIYAVAAVQLFPKTYHWMCLDPYDVPLNIGDDPDMFGCGGSGHCPANYTCKLLHKQQTVNVAGFDNTGMAMLSVWQALTLTGWAFMMYRTVDAYSLVAVIYYVTLIFIGAYFVLNLFLAVLKIKFAKAQTLFHNQLALQRSKARRNSIVTLMNKVHSRWTEFSSRRSQASLLNSRLSSVISSRMGSINSGPPSLRMSGAQIGGSDDDFQASDCDGGRLTSAAASPRLPRTYSQPRSGTSDLADERSPQILGQRDTSCSPDRKEIPATAESLRNDDTGKSWGSAMQDGVPLTPLALAPPPAKTASTTSDSDRNSDAPPTRTLSSRARQSLLAAVVEGGYPDSSRPCSDAIVRMGTMDDRGGGGGSSQPSPMPSRTPTRPALVSTKQSPSKGPRSMRAVSFRHREFMPPNRGASGVAEACETGTSAVAVAAAAVIMNAAASSVSEGHLDGGPVALPPAGSSSCDVWPPVLPRAPPPLTAVKGPRRWQMRSVRRVAPTSDSLVDGGGAKGASSAAQVGSGWAVLEGAVSACGVSASHSGWSLSRPASAASASATADDCQLQPAARYKKEAKQLPWRSQAKAQIQESQQQQGGTHRSLPATSNEACRVHDMVVAKRSIAMSRTATTEITPFAPTITTTEITPWCRTASKPDIYKPSLQCSATKSLAGAAAGPVAEAVRFAGGEADDCDCDGAATFTGGGRVGIGWDPATAAEFAAAANIADVANATPANTTAVPAAAPTGTVPALGTSSSRGNSYAQTQSFQASSGTREICSPPSSVGRPSGERFPRPPRGLERKPTQGEGGRSPPVRSGTSSGLGSSRSNGYGLNQGQTSVAAGAGAQDDNDGGGNERTYSAAPSSMGATNVAMLVMSVAEFDEFVSDHPYMQRQMLRLQYRTRIFVNHFVFNQVFMLLIFINTVLLAMEYDNQPASLTHFQNVANWVLTGLFTTEMIVKIFGLGFWDYVRDSFNIFDALVVTISLVEIVLSTVAGLNAARALRVLKALRVLRLFKLFRYMQSLRRIGEILLSAFTSFAAIATLLMLFWVVFSIIGMHVFGIKPLDGDEWPNFTTFLFSLISTWNVLNLENWTNTMYATIRVTNWGSSMFFVLWIVIGRYIFLTLFLAVTLEAFEAKYDANAVRMGARGGGFTSLLGSIWNGASSLRSGFSRASSVLSSIRSSRGSQNSGSIQSGRSAKGDNGSGGGPKEASGDALGRLSLESAVGSAGQGVERYGPGSAFPAGIGYLQDGQAAATTEYGENNERRVNMQKMYTIKQWIDTGNMQMLNAAEAAPDTSTIRRGGDVSLGRCTGISSCPSGAESPIAPVGGANWPSPTPPRGTGNSSAKPLGGGRGGRGVPYIDDSAAQSLASSEEVPALAGSGGNGGRGISEGLDSDPMGSPDSALLQQQQSQQLQQPHNRRSNQASNIAAEVGRPFTAGPSIGPTGRRGSVGPHLHSLTHAVRRDLEGVPQGADGTDSEVGDLITAVDGGGGNSWARPAGPSIGSSITGSGADSGELILSRSHGRSRLMRSTTSLDTSAAARAVVSNYSFKQEPSSDDCGLPSTAPELTGPCLSLSSPPSGSETPATRTAAQSAAAVAVAAGAETGRGFVALDPPAPAQAAASVFVSPAASRSRVWTRNDWNALGALPAEATASLGHADDNAEDPLCDGYQDMLACFMDPAGKEAGAGGAGGGFGNVDTTGSEARCPKKAALASQEVIMATFQDMLQQSRDSEVAAVAVGVPKQQQSQAQSPGQLGGPEDGLAAVPGWSMPSPQLSGPRRNVSMARQPRRQDVCDGDGNGQGADKWNEATAAANQPASGERPAGHMHLGSEQLQEQRQLFAAESGTLLALADELDNALARIELRSGSGAPAGSGPGGDAPVPQRLGSPAGTVSIDRNGSARSELDNERTSSRGRPPPPSRLEFQGAAGPQGTAVVAGSAATSVAVSDSAGGGGDDSSRTGSGSGFGSGSGPRTAGDVACQSLQDSAHSLNEVGLAGSRQRAASLSVGSATAALGIGVAAMPWRQLPERSGLPPQPPELPPPLLRDSTEQRCFSDATAPTGAVRMRVLDTTGTRGGQNVGGGCGDPELTDSMDTSYRCSRGGGGGKPHPPNGAPSLVEGTNQSIGSEASGRLGHDQWLLTPVKPSGSPAAGQGTASGDEDTGRRADKGPAMRRISEAESMAASDMISRCDSFDSRASGVSHTSGDSDDDPRVRKRRFHKRRRASILIEGTGKSFWIWDEDHPAREWIYWVVTHKRFEYTMFALILLNCVSLALENPYVRPGSPMDKALFWSNVGFTIIFTIEAAIKTFAFTFRAYIKRITNQVDFVIVVTSLLEIILDAVTNSVGAVSALRALRALKPLRLLTRSAGMRLVFKSVTMSLMSMANVSIVCILFFLIFAILGVQLFSGRFYRCNDDSVAGKSECLGTFNDPLTNQTIERTWRNDFPNFDNTGNALLCCFITATLNGYTEIMINAMSAPNEPGHQPRQFQNPGAFFWFFGFIVVCAFTLLNLYVGVIFSQFSKIRMLSETGSAFLTSDQNEWAELTKMVFRLKPPDKAQLPTGRFRRFVHALVHAKSFDIFILTIIIINVGFLAATWYNEPASYTHMKNLANIVFMSFFAAEAVAKIFALGWVGYFKVAWNKLDFVLLILGILDLIISMLNSNFLRILRIFRVLRLIALVRIAHVAQLVKSVKGIQSLFTTLIYSLPAFGNVGALIGLFFFMYAYIGMYLFGKVQHGESLNRHVNFHNFWQALLVLMRVATGDNWTGIMFDCMVQPPKCNRSSGGCGTYLAVPYFLTFVLLIYVILLNLFTAVIIETFEKTHEQEEWKLSPQALEDFVTLWSEYDDGSGTILPRHLEELLLRLDPPLGLGPYADNKDVLRFVYDLDIPLVNARVPFHKTAFELVKRCSQATMPEGAIKEQIDRLVNKFFRELPTQDEMLNFSVAITVMKVQRKWRTRMRASKLMRKKRWRQDRHDAPEYPEVHFNKALVAEKFEAYRESLREGTKAWEAAQISYNRKPDKGETARRTEPRWRFNAKYAPAALVQVTSEKTGLLGLGKRVNVNKIMGGLLRVGGLLGGNGGNEGGPARSPQPTQSGEQVAMWASPVSPHHGSGGTGAAAAGQEPSVANPLPRLLRAITLNNGPSLSFSGGGAGGGMLSSPTAPPSDLGSIGGARRRLYGAGGGGGGLSVSSGVDTPSEGLGFRTSNPSLNMSPIVTRRAPGLVSNDGSGGFLPGGANRGIC</sequence>
<evidence type="ECO:0000313" key="8">
    <source>
        <dbReference type="EMBL" id="GIM02791.1"/>
    </source>
</evidence>
<feature type="compositionally biased region" description="Low complexity" evidence="5">
    <location>
        <begin position="2540"/>
        <end position="2549"/>
    </location>
</feature>
<feature type="compositionally biased region" description="Low complexity" evidence="5">
    <location>
        <begin position="2294"/>
        <end position="2311"/>
    </location>
</feature>
<feature type="compositionally biased region" description="Basic and acidic residues" evidence="5">
    <location>
        <begin position="2955"/>
        <end position="2965"/>
    </location>
</feature>
<dbReference type="SUPFAM" id="SSF81324">
    <property type="entry name" value="Voltage-gated potassium channels"/>
    <property type="match status" value="4"/>
</dbReference>
<feature type="compositionally biased region" description="Polar residues" evidence="5">
    <location>
        <begin position="1039"/>
        <end position="1048"/>
    </location>
</feature>
<evidence type="ECO:0000256" key="2">
    <source>
        <dbReference type="ARBA" id="ARBA00022692"/>
    </source>
</evidence>
<feature type="compositionally biased region" description="Low complexity" evidence="5">
    <location>
        <begin position="1174"/>
        <end position="1187"/>
    </location>
</feature>
<feature type="compositionally biased region" description="Basic and acidic residues" evidence="5">
    <location>
        <begin position="468"/>
        <end position="477"/>
    </location>
</feature>
<feature type="region of interest" description="Disordered" evidence="5">
    <location>
        <begin position="1373"/>
        <end position="1407"/>
    </location>
</feature>
<feature type="transmembrane region" description="Helical" evidence="6">
    <location>
        <begin position="909"/>
        <end position="930"/>
    </location>
</feature>
<feature type="compositionally biased region" description="Basic and acidic residues" evidence="5">
    <location>
        <begin position="135"/>
        <end position="206"/>
    </location>
</feature>
<feature type="compositionally biased region" description="Low complexity" evidence="5">
    <location>
        <begin position="2727"/>
        <end position="2744"/>
    </location>
</feature>
<evidence type="ECO:0000259" key="7">
    <source>
        <dbReference type="Pfam" id="PF00520"/>
    </source>
</evidence>
<dbReference type="GO" id="GO:0005248">
    <property type="term" value="F:voltage-gated sodium channel activity"/>
    <property type="evidence" value="ECO:0007669"/>
    <property type="project" value="TreeGrafter"/>
</dbReference>
<feature type="region of interest" description="Disordered" evidence="5">
    <location>
        <begin position="1537"/>
        <end position="1659"/>
    </location>
</feature>
<feature type="compositionally biased region" description="Low complexity" evidence="5">
    <location>
        <begin position="1383"/>
        <end position="1396"/>
    </location>
</feature>
<comment type="caution">
    <text evidence="8">The sequence shown here is derived from an EMBL/GenBank/DDBJ whole genome shotgun (WGS) entry which is preliminary data.</text>
</comment>